<evidence type="ECO:0000313" key="1">
    <source>
        <dbReference type="EMBL" id="PVU88437.1"/>
    </source>
</evidence>
<comment type="caution">
    <text evidence="1">The sequence shown here is derived from an EMBL/GenBank/DDBJ whole genome shotgun (WGS) entry which is preliminary data.</text>
</comment>
<keyword evidence="2" id="KW-1185">Reference proteome</keyword>
<dbReference type="AlphaFoldDB" id="A0A2T9Y7Z8"/>
<accession>A0A2T9Y7Z8</accession>
<sequence>MYDNKFRITRNVDFTNTTAVSNSSYFPVGLSSMNFLTRGQNPQNQKKISQHFGVKSLALDQPAGDKPQENLPTEVIIVKDDLQTIDFEDALLLTIQGRGIELFDHNTGKIVREYNISGKIEFATEAKFVCSSNNLNEASNPDSSDPSLSNSENKRYVYAAILKANDVSPELEGKEIWRWSILENFSNSLPDLVKLPKTISSRTNSTIFELYPILLKQKIAILTIYNDAYISVYDQDLKQYLFGFNTAKQTEYLQTNLKVIACQVSEVAEVADTSIIEQNSEAKSSSSNQQKKTVITLVVKINKNMGVSTPVDSEVIVAVLELSHNKKKISMVKLVSFPKINCTSLAGVYLNHTTNQIYAMKDNGKLVYGKLERDNTILVTPLETCVNYKVLELYNLNFSKLLGLYNNKMGLDGSKVTPQPVNAIETLTSIKPVSFLILENDIVAIFGMRLDSNKVLSHVITIYSIKYNATLNELWIPDETLDKVIFDKKTFNSNKFYSDVKIIFSDSSSSSNLGDSTGMVYEVEVIHSVGKTSKNKSTSWVSSIFSVAIELPPVSLLSLIELHSHNLESNIINKYSKELQLKTFESEKNKHLNKKNENISHDYPVRELQTILKFNRKFLLYEYEVVLKFFKKHITKNEKILIPKIADYLSSDNPSPLFISTITKLIIDSLDTRSASLNYLTLLLDYGLISYYSVSGEFSILKKLGSMLITGRKINRKILKAIIQVTESVKDIPSSEFINIISIISDNFNKKKKVISKFYSTPRVDFCETRNKRTSIKPQKYVNVTSMDQYNFILYKKLIANIVNSSTNQLMLIESLESLSSFAVALLLNTLESWLYDKTLKVLPLHLDESLARYLKKYSHLDFSSNSTTSIEEILNAELGVYKQPTALTAEEKMLNEIPNEQKLLTWLGLIFDTRMNTIMTDQNYKFAELRLRLDLTIANITEKTKFLTENVFPWLHPLHAQFEKASEITTRMATESSITSSRDSKAIREGKQAASKLKNKSTYTTMTPLTKNKNNMLKTIPVNSTNDYVIETINW</sequence>
<dbReference type="EMBL" id="MBFR01000386">
    <property type="protein sequence ID" value="PVU88437.1"/>
    <property type="molecule type" value="Genomic_DNA"/>
</dbReference>
<dbReference type="Proteomes" id="UP000245383">
    <property type="component" value="Unassembled WGS sequence"/>
</dbReference>
<dbReference type="STRING" id="133385.A0A2T9Y7Z8"/>
<dbReference type="OrthoDB" id="4349954at2759"/>
<evidence type="ECO:0000313" key="2">
    <source>
        <dbReference type="Proteomes" id="UP000245383"/>
    </source>
</evidence>
<name>A0A2T9Y7Z8_9FUNG</name>
<gene>
    <name evidence="1" type="ORF">BB561_005867</name>
</gene>
<protein>
    <submittedName>
        <fullName evidence="1">Uncharacterized protein</fullName>
    </submittedName>
</protein>
<proteinExistence type="predicted"/>
<organism evidence="1 2">
    <name type="scientific">Smittium simulii</name>
    <dbReference type="NCBI Taxonomy" id="133385"/>
    <lineage>
        <taxon>Eukaryota</taxon>
        <taxon>Fungi</taxon>
        <taxon>Fungi incertae sedis</taxon>
        <taxon>Zoopagomycota</taxon>
        <taxon>Kickxellomycotina</taxon>
        <taxon>Harpellomycetes</taxon>
        <taxon>Harpellales</taxon>
        <taxon>Legeriomycetaceae</taxon>
        <taxon>Smittium</taxon>
    </lineage>
</organism>
<reference evidence="1 2" key="1">
    <citation type="journal article" date="2018" name="MBio">
        <title>Comparative Genomics Reveals the Core Gene Toolbox for the Fungus-Insect Symbiosis.</title>
        <authorList>
            <person name="Wang Y."/>
            <person name="Stata M."/>
            <person name="Wang W."/>
            <person name="Stajich J.E."/>
            <person name="White M.M."/>
            <person name="Moncalvo J.M."/>
        </authorList>
    </citation>
    <scope>NUCLEOTIDE SEQUENCE [LARGE SCALE GENOMIC DNA]</scope>
    <source>
        <strain evidence="1 2">SWE-8-4</strain>
    </source>
</reference>